<dbReference type="GO" id="GO:0071949">
    <property type="term" value="F:FAD binding"/>
    <property type="evidence" value="ECO:0007669"/>
    <property type="project" value="TreeGrafter"/>
</dbReference>
<dbReference type="GO" id="GO:0003904">
    <property type="term" value="F:deoxyribodipyrimidine photo-lyase activity"/>
    <property type="evidence" value="ECO:0007669"/>
    <property type="project" value="TreeGrafter"/>
</dbReference>
<reference evidence="4 5" key="1">
    <citation type="submission" date="2023-10" db="EMBL/GenBank/DDBJ databases">
        <title>Chromosome-scale genome assembly provides insights into flower coloration mechanisms of Canna indica.</title>
        <authorList>
            <person name="Li C."/>
        </authorList>
    </citation>
    <scope>NUCLEOTIDE SEQUENCE [LARGE SCALE GENOMIC DNA]</scope>
    <source>
        <tissue evidence="4">Flower</tissue>
    </source>
</reference>
<accession>A0AAQ3KRH7</accession>
<dbReference type="InterPro" id="IPR006050">
    <property type="entry name" value="DNA_photolyase_N"/>
</dbReference>
<dbReference type="Proteomes" id="UP001327560">
    <property type="component" value="Chromosome 7"/>
</dbReference>
<feature type="compositionally biased region" description="Low complexity" evidence="2">
    <location>
        <begin position="8"/>
        <end position="24"/>
    </location>
</feature>
<organism evidence="4 5">
    <name type="scientific">Canna indica</name>
    <name type="common">Indian-shot</name>
    <dbReference type="NCBI Taxonomy" id="4628"/>
    <lineage>
        <taxon>Eukaryota</taxon>
        <taxon>Viridiplantae</taxon>
        <taxon>Streptophyta</taxon>
        <taxon>Embryophyta</taxon>
        <taxon>Tracheophyta</taxon>
        <taxon>Spermatophyta</taxon>
        <taxon>Magnoliopsida</taxon>
        <taxon>Liliopsida</taxon>
        <taxon>Zingiberales</taxon>
        <taxon>Cannaceae</taxon>
        <taxon>Canna</taxon>
    </lineage>
</organism>
<dbReference type="SUPFAM" id="SSF52425">
    <property type="entry name" value="Cryptochrome/photolyase, N-terminal domain"/>
    <property type="match status" value="1"/>
</dbReference>
<dbReference type="EMBL" id="CP136896">
    <property type="protein sequence ID" value="WOL13450.1"/>
    <property type="molecule type" value="Genomic_DNA"/>
</dbReference>
<dbReference type="AlphaFoldDB" id="A0AAQ3KRH7"/>
<dbReference type="InterPro" id="IPR002081">
    <property type="entry name" value="Cryptochrome/DNA_photolyase_1"/>
</dbReference>
<evidence type="ECO:0000256" key="2">
    <source>
        <dbReference type="SAM" id="MobiDB-lite"/>
    </source>
</evidence>
<dbReference type="Gene3D" id="1.25.40.80">
    <property type="match status" value="1"/>
</dbReference>
<dbReference type="InterPro" id="IPR014729">
    <property type="entry name" value="Rossmann-like_a/b/a_fold"/>
</dbReference>
<dbReference type="SUPFAM" id="SSF48173">
    <property type="entry name" value="Cryptochrome/photolyase FAD-binding domain"/>
    <property type="match status" value="1"/>
</dbReference>
<keyword evidence="5" id="KW-1185">Reference proteome</keyword>
<dbReference type="GO" id="GO:0003677">
    <property type="term" value="F:DNA binding"/>
    <property type="evidence" value="ECO:0007669"/>
    <property type="project" value="TreeGrafter"/>
</dbReference>
<protein>
    <recommendedName>
        <fullName evidence="3">Photolyase/cryptochrome alpha/beta domain-containing protein</fullName>
    </recommendedName>
</protein>
<dbReference type="PANTHER" id="PTHR11455:SF22">
    <property type="entry name" value="CRYPTOCHROME DASH"/>
    <property type="match status" value="1"/>
</dbReference>
<evidence type="ECO:0000256" key="1">
    <source>
        <dbReference type="ARBA" id="ARBA00005862"/>
    </source>
</evidence>
<evidence type="ECO:0000313" key="5">
    <source>
        <dbReference type="Proteomes" id="UP001327560"/>
    </source>
</evidence>
<evidence type="ECO:0000259" key="3">
    <source>
        <dbReference type="PROSITE" id="PS51645"/>
    </source>
</evidence>
<comment type="similarity">
    <text evidence="1">Belongs to the DNA photolyase class-1 family.</text>
</comment>
<dbReference type="Pfam" id="PF00875">
    <property type="entry name" value="DNA_photolyase"/>
    <property type="match status" value="1"/>
</dbReference>
<dbReference type="Gene3D" id="3.40.50.620">
    <property type="entry name" value="HUPs"/>
    <property type="match status" value="1"/>
</dbReference>
<feature type="region of interest" description="Disordered" evidence="2">
    <location>
        <begin position="1"/>
        <end position="24"/>
    </location>
</feature>
<dbReference type="PANTHER" id="PTHR11455">
    <property type="entry name" value="CRYPTOCHROME"/>
    <property type="match status" value="1"/>
</dbReference>
<evidence type="ECO:0000313" key="4">
    <source>
        <dbReference type="EMBL" id="WOL13450.1"/>
    </source>
</evidence>
<dbReference type="GO" id="GO:0000719">
    <property type="term" value="P:photoreactive repair"/>
    <property type="evidence" value="ECO:0007669"/>
    <property type="project" value="TreeGrafter"/>
</dbReference>
<dbReference type="PROSITE" id="PS51645">
    <property type="entry name" value="PHR_CRY_ALPHA_BETA"/>
    <property type="match status" value="1"/>
</dbReference>
<feature type="domain" description="Photolyase/cryptochrome alpha/beta" evidence="3">
    <location>
        <begin position="83"/>
        <end position="218"/>
    </location>
</feature>
<name>A0AAQ3KRH7_9LILI</name>
<gene>
    <name evidence="4" type="ORF">Cni_G22220</name>
</gene>
<dbReference type="InterPro" id="IPR036155">
    <property type="entry name" value="Crypto/Photolyase_N_sf"/>
</dbReference>
<proteinExistence type="inferred from homology"/>
<sequence>MSFITRLSSSPSFSKFPSFPTKSTSNPHFMSATASSTSGAADRPRLGARCHAVPGLAADEVAAASEEAFSRYSSPTLKRSGGGVAIVWFRNDLRLLDNEALLRAWAASESLLPVFCVDPRNFATTRYFGFPKTGALRAQFLIECLEDLKKNLMKRGSNLLIQYGKPEDILPSIAKAFCAHTVYAQKETCSEELHVERLVRCSLQQVVLPRVSSSSHTTANPKLDLLKIYKETRNGMLGADYSTKFSPWLASGSLSPRYIYEEVKRYEKKRLANDSTYW</sequence>
<dbReference type="InterPro" id="IPR036134">
    <property type="entry name" value="Crypto/Photolyase_FAD-like_sf"/>
</dbReference>